<keyword evidence="1" id="KW-1133">Transmembrane helix</keyword>
<feature type="transmembrane region" description="Helical" evidence="1">
    <location>
        <begin position="131"/>
        <end position="150"/>
    </location>
</feature>
<dbReference type="AlphaFoldDB" id="A0A081BNG7"/>
<sequence>MLNRYGQASRRNRIIDGDADDAGLSGVACAILVEIEADHALDDALFVDRGFQHDEIGDGGFGDAAGNDDDFDNRLIVERTIWFGQGLRINPDDVRARFHIFEAVIAIFVGDGGFDVAADIDGHARNRNVRALIILSIGIAIIIDAAFGHADQLELACLIFRQQQRFRHPQCHADAQRFGGQLVKQHDLFVIRRFAGQFRGDFGERVACFHHIDAGVLFRRRRRGGRRFRRHCRNWHRRPLLGGGRGGFWRRKDDCFSLVHQRPCHGSGFARGKHQRLAQFDARTVAGRQRLRQEMERIGGGGDGRKCGLPIGVGHPFERFAIGQADGDIGNPRFIGVLSAVFVQIVECDGADFARFQFHADIDGFMSIRLELREEKGVGGQDKLLRQRGFFDHNRMRA</sequence>
<accession>A0A081BNG7</accession>
<gene>
    <name evidence="2" type="ORF">U14_03179</name>
</gene>
<dbReference type="EMBL" id="DF820457">
    <property type="protein sequence ID" value="GAK51933.1"/>
    <property type="molecule type" value="Genomic_DNA"/>
</dbReference>
<reference evidence="2" key="1">
    <citation type="journal article" date="2015" name="PeerJ">
        <title>First genomic representation of candidate bacterial phylum KSB3 points to enhanced environmental sensing as a trigger of wastewater bulking.</title>
        <authorList>
            <person name="Sekiguchi Y."/>
            <person name="Ohashi A."/>
            <person name="Parks D.H."/>
            <person name="Yamauchi T."/>
            <person name="Tyson G.W."/>
            <person name="Hugenholtz P."/>
        </authorList>
    </citation>
    <scope>NUCLEOTIDE SEQUENCE [LARGE SCALE GENOMIC DNA]</scope>
</reference>
<dbReference type="HOGENOM" id="CLU_691986_0_0_0"/>
<evidence type="ECO:0000256" key="1">
    <source>
        <dbReference type="SAM" id="Phobius"/>
    </source>
</evidence>
<organism evidence="2">
    <name type="scientific">Candidatus Moduliflexus flocculans</name>
    <dbReference type="NCBI Taxonomy" id="1499966"/>
    <lineage>
        <taxon>Bacteria</taxon>
        <taxon>Candidatus Moduliflexota</taxon>
        <taxon>Candidatus Moduliflexia</taxon>
        <taxon>Candidatus Moduliflexales</taxon>
        <taxon>Candidatus Moduliflexaceae</taxon>
    </lineage>
</organism>
<evidence type="ECO:0000313" key="3">
    <source>
        <dbReference type="Proteomes" id="UP000030700"/>
    </source>
</evidence>
<proteinExistence type="predicted"/>
<protein>
    <submittedName>
        <fullName evidence="2">Uncharacterized protein</fullName>
    </submittedName>
</protein>
<keyword evidence="1" id="KW-0472">Membrane</keyword>
<keyword evidence="3" id="KW-1185">Reference proteome</keyword>
<dbReference type="Proteomes" id="UP000030700">
    <property type="component" value="Unassembled WGS sequence"/>
</dbReference>
<evidence type="ECO:0000313" key="2">
    <source>
        <dbReference type="EMBL" id="GAK51933.1"/>
    </source>
</evidence>
<keyword evidence="1" id="KW-0812">Transmembrane</keyword>
<name>A0A081BNG7_9BACT</name>